<dbReference type="InterPro" id="IPR047057">
    <property type="entry name" value="MerR_fam"/>
</dbReference>
<dbReference type="Proteomes" id="UP001220395">
    <property type="component" value="Chromosome"/>
</dbReference>
<dbReference type="SUPFAM" id="SSF46955">
    <property type="entry name" value="Putative DNA-binding domain"/>
    <property type="match status" value="1"/>
</dbReference>
<name>A0ABY7TQA3_9SPHN</name>
<evidence type="ECO:0000313" key="4">
    <source>
        <dbReference type="EMBL" id="WCT75313.1"/>
    </source>
</evidence>
<keyword evidence="5" id="KW-1185">Reference proteome</keyword>
<accession>A0ABY7TQA3</accession>
<dbReference type="SMART" id="SM00422">
    <property type="entry name" value="HTH_MERR"/>
    <property type="match status" value="1"/>
</dbReference>
<feature type="coiled-coil region" evidence="2">
    <location>
        <begin position="83"/>
        <end position="127"/>
    </location>
</feature>
<evidence type="ECO:0000256" key="2">
    <source>
        <dbReference type="SAM" id="Coils"/>
    </source>
</evidence>
<dbReference type="Gene3D" id="1.10.1660.10">
    <property type="match status" value="1"/>
</dbReference>
<dbReference type="Pfam" id="PF13411">
    <property type="entry name" value="MerR_1"/>
    <property type="match status" value="1"/>
</dbReference>
<dbReference type="CDD" id="cd04776">
    <property type="entry name" value="HTH_GnyR"/>
    <property type="match status" value="1"/>
</dbReference>
<evidence type="ECO:0000259" key="3">
    <source>
        <dbReference type="PROSITE" id="PS50937"/>
    </source>
</evidence>
<dbReference type="RefSeq" id="WP_273691076.1">
    <property type="nucleotide sequence ID" value="NZ_CP117411.1"/>
</dbReference>
<dbReference type="PANTHER" id="PTHR30204">
    <property type="entry name" value="REDOX-CYCLING DRUG-SENSING TRANSCRIPTIONAL ACTIVATOR SOXR"/>
    <property type="match status" value="1"/>
</dbReference>
<reference evidence="4 5" key="1">
    <citation type="submission" date="2023-02" db="EMBL/GenBank/DDBJ databases">
        <title>Genome sequence of Sphingomonas naphthae.</title>
        <authorList>
            <person name="Kim S."/>
            <person name="Heo J."/>
            <person name="Kwon S.-W."/>
        </authorList>
    </citation>
    <scope>NUCLEOTIDE SEQUENCE [LARGE SCALE GENOMIC DNA]</scope>
    <source>
        <strain evidence="4 5">KACC 18716</strain>
    </source>
</reference>
<feature type="domain" description="HTH merR-type" evidence="3">
    <location>
        <begin position="8"/>
        <end position="75"/>
    </location>
</feature>
<dbReference type="InterPro" id="IPR009061">
    <property type="entry name" value="DNA-bd_dom_put_sf"/>
</dbReference>
<dbReference type="InterPro" id="IPR000551">
    <property type="entry name" value="MerR-type_HTH_dom"/>
</dbReference>
<proteinExistence type="predicted"/>
<organism evidence="4 5">
    <name type="scientific">Sphingomonas naphthae</name>
    <dbReference type="NCBI Taxonomy" id="1813468"/>
    <lineage>
        <taxon>Bacteria</taxon>
        <taxon>Pseudomonadati</taxon>
        <taxon>Pseudomonadota</taxon>
        <taxon>Alphaproteobacteria</taxon>
        <taxon>Sphingomonadales</taxon>
        <taxon>Sphingomonadaceae</taxon>
        <taxon>Sphingomonas</taxon>
    </lineage>
</organism>
<gene>
    <name evidence="4" type="ORF">PQ455_08875</name>
</gene>
<dbReference type="PROSITE" id="PS50937">
    <property type="entry name" value="HTH_MERR_2"/>
    <property type="match status" value="1"/>
</dbReference>
<dbReference type="PANTHER" id="PTHR30204:SF58">
    <property type="entry name" value="HTH-TYPE TRANSCRIPTIONAL REGULATOR YFMP"/>
    <property type="match status" value="1"/>
</dbReference>
<evidence type="ECO:0000313" key="5">
    <source>
        <dbReference type="Proteomes" id="UP001220395"/>
    </source>
</evidence>
<keyword evidence="2" id="KW-0175">Coiled coil</keyword>
<keyword evidence="1 4" id="KW-0238">DNA-binding</keyword>
<dbReference type="EMBL" id="CP117411">
    <property type="protein sequence ID" value="WCT75313.1"/>
    <property type="molecule type" value="Genomic_DNA"/>
</dbReference>
<sequence>MIVADGALHGIQEVATTLGLTHRTLRFYEDRGLVAPQRVGSTRVYTKRDVARLQLIQRGKRLGFSIREIKDFLDLYDADPEHIEQARLLLAGVEKRAADLHKQRDALDETITELEQLQREVRAWIEGH</sequence>
<dbReference type="GO" id="GO:0003677">
    <property type="term" value="F:DNA binding"/>
    <property type="evidence" value="ECO:0007669"/>
    <property type="project" value="UniProtKB-KW"/>
</dbReference>
<evidence type="ECO:0000256" key="1">
    <source>
        <dbReference type="ARBA" id="ARBA00023125"/>
    </source>
</evidence>
<protein>
    <submittedName>
        <fullName evidence="4">MerR family DNA-binding transcriptional regulator</fullName>
    </submittedName>
</protein>